<dbReference type="OrthoDB" id="8004955at2"/>
<dbReference type="eggNOG" id="COG1344">
    <property type="taxonomic scope" value="Bacteria"/>
</dbReference>
<dbReference type="PATRIC" id="fig|991905.3.peg.3991"/>
<dbReference type="HOGENOM" id="CLU_066395_0_0_5"/>
<evidence type="ECO:0000256" key="3">
    <source>
        <dbReference type="RuleBase" id="RU362073"/>
    </source>
</evidence>
<evidence type="ECO:0000313" key="7">
    <source>
        <dbReference type="Proteomes" id="UP000008130"/>
    </source>
</evidence>
<feature type="domain" description="Flagellin N-terminal" evidence="4">
    <location>
        <begin position="6"/>
        <end position="140"/>
    </location>
</feature>
<dbReference type="GO" id="GO:0005576">
    <property type="term" value="C:extracellular region"/>
    <property type="evidence" value="ECO:0007669"/>
    <property type="project" value="UniProtKB-SubCell"/>
</dbReference>
<dbReference type="Pfam" id="PF00700">
    <property type="entry name" value="Flagellin_C"/>
    <property type="match status" value="1"/>
</dbReference>
<keyword evidence="7" id="KW-1185">Reference proteome</keyword>
<dbReference type="InterPro" id="IPR001492">
    <property type="entry name" value="Flagellin"/>
</dbReference>
<feature type="domain" description="Flagellin C-terminal" evidence="5">
    <location>
        <begin position="267"/>
        <end position="349"/>
    </location>
</feature>
<reference evidence="6 7" key="1">
    <citation type="journal article" date="2011" name="J. Bacteriol.">
        <title>Complete genome sequence of Polymorphum gilvum SL003B-26A1T, a crude oil-degrading bacterium from oil-polluted saline soil.</title>
        <authorList>
            <person name="Li S.G."/>
            <person name="Tang Y.Q."/>
            <person name="Nie Y."/>
            <person name="Cai M."/>
            <person name="Wu X.L."/>
        </authorList>
    </citation>
    <scope>NUCLEOTIDE SEQUENCE [LARGE SCALE GENOMIC DNA]</scope>
    <source>
        <strain evidence="7">LMG 25793 / CGMCC 1.9160 / SL003B-26A1</strain>
    </source>
</reference>
<dbReference type="EMBL" id="CP002568">
    <property type="protein sequence ID" value="ADZ72293.1"/>
    <property type="molecule type" value="Genomic_DNA"/>
</dbReference>
<accession>F2J4P1</accession>
<dbReference type="GO" id="GO:0005198">
    <property type="term" value="F:structural molecule activity"/>
    <property type="evidence" value="ECO:0007669"/>
    <property type="project" value="UniProtKB-UniRule"/>
</dbReference>
<organism evidence="6 7">
    <name type="scientific">Polymorphum gilvum (strain LMG 25793 / CGMCC 1.9160 / SL003B-26A1)</name>
    <dbReference type="NCBI Taxonomy" id="991905"/>
    <lineage>
        <taxon>Bacteria</taxon>
        <taxon>Pseudomonadati</taxon>
        <taxon>Pseudomonadota</taxon>
        <taxon>Alphaproteobacteria</taxon>
        <taxon>Rhodobacterales</taxon>
        <taxon>Paracoccaceae</taxon>
        <taxon>Polymorphum</taxon>
    </lineage>
</organism>
<dbReference type="SUPFAM" id="SSF64518">
    <property type="entry name" value="Phase 1 flagellin"/>
    <property type="match status" value="1"/>
</dbReference>
<proteinExistence type="inferred from homology"/>
<protein>
    <recommendedName>
        <fullName evidence="3">Flagellin</fullName>
    </recommendedName>
</protein>
<keyword evidence="6" id="KW-0282">Flagellum</keyword>
<dbReference type="PANTHER" id="PTHR42792:SF1">
    <property type="entry name" value="FLAGELLAR HOOK-ASSOCIATED PROTEIN 3"/>
    <property type="match status" value="1"/>
</dbReference>
<dbReference type="InterPro" id="IPR001029">
    <property type="entry name" value="Flagellin_N"/>
</dbReference>
<dbReference type="STRING" id="991905.SL003B_3873"/>
<keyword evidence="6" id="KW-0966">Cell projection</keyword>
<dbReference type="PANTHER" id="PTHR42792">
    <property type="entry name" value="FLAGELLIN"/>
    <property type="match status" value="1"/>
</dbReference>
<dbReference type="Proteomes" id="UP000008130">
    <property type="component" value="Chromosome"/>
</dbReference>
<evidence type="ECO:0000259" key="5">
    <source>
        <dbReference type="Pfam" id="PF00700"/>
    </source>
</evidence>
<dbReference type="Gene3D" id="1.20.1330.10">
    <property type="entry name" value="f41 fragment of flagellin, N-terminal domain"/>
    <property type="match status" value="1"/>
</dbReference>
<comment type="function">
    <text evidence="3">Flagellin is the subunit protein which polymerizes to form the filaments of bacterial flagella.</text>
</comment>
<evidence type="ECO:0000256" key="2">
    <source>
        <dbReference type="ARBA" id="ARBA00023143"/>
    </source>
</evidence>
<dbReference type="InterPro" id="IPR046358">
    <property type="entry name" value="Flagellin_C"/>
</dbReference>
<evidence type="ECO:0000259" key="4">
    <source>
        <dbReference type="Pfam" id="PF00669"/>
    </source>
</evidence>
<dbReference type="KEGG" id="pgv:SL003B_3873"/>
<name>F2J4P1_POLGS</name>
<dbReference type="Pfam" id="PF00669">
    <property type="entry name" value="Flagellin_N"/>
    <property type="match status" value="1"/>
</dbReference>
<dbReference type="GO" id="GO:0009288">
    <property type="term" value="C:bacterial-type flagellum"/>
    <property type="evidence" value="ECO:0007669"/>
    <property type="project" value="UniProtKB-SubCell"/>
</dbReference>
<comment type="subcellular location">
    <subcellularLocation>
        <location evidence="3">Secreted</location>
    </subcellularLocation>
    <subcellularLocation>
        <location evidence="3">Bacterial flagellum</location>
    </subcellularLocation>
</comment>
<dbReference type="AlphaFoldDB" id="F2J4P1"/>
<keyword evidence="6" id="KW-0969">Cilium</keyword>
<keyword evidence="2 3" id="KW-0975">Bacterial flagellum</keyword>
<keyword evidence="3" id="KW-0964">Secreted</keyword>
<dbReference type="RefSeq" id="WP_013654602.1">
    <property type="nucleotide sequence ID" value="NC_015259.1"/>
</dbReference>
<comment type="similarity">
    <text evidence="1 3">Belongs to the bacterial flagellin family.</text>
</comment>
<dbReference type="NCBIfam" id="NF004669">
    <property type="entry name" value="PRK06008.1"/>
    <property type="match status" value="1"/>
</dbReference>
<evidence type="ECO:0000313" key="6">
    <source>
        <dbReference type="EMBL" id="ADZ72293.1"/>
    </source>
</evidence>
<sequence length="349" mass="36723">MKTTYISTFTLSDTSRGLLMKQSANLARLQVEMSTGRKADIGLDLGSRTGEAIALRSEHTRLNAIIDTNALAASRLDVTQAALGDVLGTAQSFLATLVGVRDSDGSASVAKGEGQGGLDLLISRLNTQVNGNYLFAGLNTDVAPMANYFETPAASNKAAVDAAFVARFGFSQDDPAVSTISAADMDDFLTNFYMPLFDDPAWGADWSSASNDAVSSRISASETLGISVSANETAFRTLAAVFTMLADLGTGQLGEAAYGAVVDKAIGLLGEAIGGVTDLMSRMGIAQERVSNASDRLAIQAGILNQRINVLENVNPEETAVRLNTAITQLETTYAVSARIQRLSILNYL</sequence>
<gene>
    <name evidence="6" type="primary">flgL</name>
    <name evidence="6" type="ordered locus">SL003B_3873</name>
</gene>
<evidence type="ECO:0000256" key="1">
    <source>
        <dbReference type="ARBA" id="ARBA00005709"/>
    </source>
</evidence>